<evidence type="ECO:0000256" key="2">
    <source>
        <dbReference type="ARBA" id="ARBA00008664"/>
    </source>
</evidence>
<keyword evidence="10" id="KW-1185">Reference proteome</keyword>
<dbReference type="PANTHER" id="PTHR43856">
    <property type="entry name" value="CARDIOLIPIN HYDROLASE"/>
    <property type="match status" value="1"/>
</dbReference>
<feature type="signal peptide" evidence="7">
    <location>
        <begin position="1"/>
        <end position="20"/>
    </location>
</feature>
<dbReference type="Gene3D" id="3.30.870.10">
    <property type="entry name" value="Endonuclease Chain A"/>
    <property type="match status" value="1"/>
</dbReference>
<keyword evidence="4" id="KW-0378">Hydrolase</keyword>
<evidence type="ECO:0000313" key="10">
    <source>
        <dbReference type="Proteomes" id="UP000094329"/>
    </source>
</evidence>
<comment type="caution">
    <text evidence="9">The sequence shown here is derived from an EMBL/GenBank/DDBJ whole genome shotgun (WGS) entry which is preliminary data.</text>
</comment>
<comment type="similarity">
    <text evidence="2">Belongs to the phospholipase D family.</text>
</comment>
<dbReference type="PANTHER" id="PTHR43856:SF1">
    <property type="entry name" value="MITOCHONDRIAL CARDIOLIPIN HYDROLASE"/>
    <property type="match status" value="1"/>
</dbReference>
<dbReference type="InterPro" id="IPR051406">
    <property type="entry name" value="PLD_domain"/>
</dbReference>
<sequence length="215" mass="23252">MKKLLISTGVSLLLMSSAWAVNGSQNVAADVCFTPSGQCGNLIVKTIAEATQSIDVQAENFTSQPIADALVAAQKRGVKVKVLLDKVNVNSRNSVVSLLTKNKVPFLIDYKPAVAYNKVILIDNKTVITGNFAFTKAAETQDAGNILIMRNPEIAGIYQSNFDKRQKDSEQLATYCQSSTKCQLESVANKAVDATSKAANSAWSSTKEFWNKHTS</sequence>
<evidence type="ECO:0000256" key="3">
    <source>
        <dbReference type="ARBA" id="ARBA00012027"/>
    </source>
</evidence>
<dbReference type="CDD" id="cd09170">
    <property type="entry name" value="PLDc_Nuc"/>
    <property type="match status" value="1"/>
</dbReference>
<proteinExistence type="inferred from homology"/>
<evidence type="ECO:0000256" key="4">
    <source>
        <dbReference type="ARBA" id="ARBA00022801"/>
    </source>
</evidence>
<dbReference type="SUPFAM" id="SSF56024">
    <property type="entry name" value="Phospholipase D/nuclease"/>
    <property type="match status" value="1"/>
</dbReference>
<evidence type="ECO:0000256" key="5">
    <source>
        <dbReference type="ARBA" id="ARBA00022963"/>
    </source>
</evidence>
<accession>A0ABX3A458</accession>
<protein>
    <recommendedName>
        <fullName evidence="3">phospholipase D</fullName>
        <ecNumber evidence="3">3.1.4.4</ecNumber>
    </recommendedName>
</protein>
<comment type="catalytic activity">
    <reaction evidence="1">
        <text>a 1,2-diacyl-sn-glycero-3-phosphocholine + H2O = a 1,2-diacyl-sn-glycero-3-phosphate + choline + H(+)</text>
        <dbReference type="Rhea" id="RHEA:14445"/>
        <dbReference type="ChEBI" id="CHEBI:15354"/>
        <dbReference type="ChEBI" id="CHEBI:15377"/>
        <dbReference type="ChEBI" id="CHEBI:15378"/>
        <dbReference type="ChEBI" id="CHEBI:57643"/>
        <dbReference type="ChEBI" id="CHEBI:58608"/>
        <dbReference type="EC" id="3.1.4.4"/>
    </reaction>
</comment>
<dbReference type="EC" id="3.1.4.4" evidence="3"/>
<gene>
    <name evidence="9" type="ORF">BGC07_12980</name>
</gene>
<organism evidence="9 10">
    <name type="scientific">Piscirickettsia litoralis</name>
    <dbReference type="NCBI Taxonomy" id="1891921"/>
    <lineage>
        <taxon>Bacteria</taxon>
        <taxon>Pseudomonadati</taxon>
        <taxon>Pseudomonadota</taxon>
        <taxon>Gammaproteobacteria</taxon>
        <taxon>Thiotrichales</taxon>
        <taxon>Piscirickettsiaceae</taxon>
        <taxon>Piscirickettsia</taxon>
    </lineage>
</organism>
<dbReference type="InterPro" id="IPR025202">
    <property type="entry name" value="PLD-like_dom"/>
</dbReference>
<dbReference type="EMBL" id="MDTU01000001">
    <property type="protein sequence ID" value="ODN43652.1"/>
    <property type="molecule type" value="Genomic_DNA"/>
</dbReference>
<feature type="domain" description="Phospholipase D-like" evidence="8">
    <location>
        <begin position="43"/>
        <end position="164"/>
    </location>
</feature>
<evidence type="ECO:0000256" key="7">
    <source>
        <dbReference type="SAM" id="SignalP"/>
    </source>
</evidence>
<dbReference type="Proteomes" id="UP000094329">
    <property type="component" value="Unassembled WGS sequence"/>
</dbReference>
<dbReference type="RefSeq" id="WP_069313450.1">
    <property type="nucleotide sequence ID" value="NZ_MDTU01000001.1"/>
</dbReference>
<name>A0ABX3A458_9GAMM</name>
<evidence type="ECO:0000256" key="1">
    <source>
        <dbReference type="ARBA" id="ARBA00000798"/>
    </source>
</evidence>
<dbReference type="Pfam" id="PF13091">
    <property type="entry name" value="PLDc_2"/>
    <property type="match status" value="1"/>
</dbReference>
<evidence type="ECO:0000259" key="8">
    <source>
        <dbReference type="Pfam" id="PF13091"/>
    </source>
</evidence>
<keyword evidence="7" id="KW-0732">Signal</keyword>
<evidence type="ECO:0000256" key="6">
    <source>
        <dbReference type="ARBA" id="ARBA00023098"/>
    </source>
</evidence>
<keyword evidence="6" id="KW-0443">Lipid metabolism</keyword>
<keyword evidence="5" id="KW-0442">Lipid degradation</keyword>
<feature type="chain" id="PRO_5046443589" description="phospholipase D" evidence="7">
    <location>
        <begin position="21"/>
        <end position="215"/>
    </location>
</feature>
<reference evidence="9 10" key="1">
    <citation type="submission" date="2016-08" db="EMBL/GenBank/DDBJ databases">
        <title>Draft genome sequence of Candidatus Piscirickettsia litoralis, from seawater.</title>
        <authorList>
            <person name="Wan X."/>
            <person name="Lee A.J."/>
            <person name="Hou S."/>
            <person name="Donachie S.P."/>
        </authorList>
    </citation>
    <scope>NUCLEOTIDE SEQUENCE [LARGE SCALE GENOMIC DNA]</scope>
    <source>
        <strain evidence="9 10">Y2</strain>
    </source>
</reference>
<evidence type="ECO:0000313" key="9">
    <source>
        <dbReference type="EMBL" id="ODN43652.1"/>
    </source>
</evidence>